<keyword evidence="2" id="KW-1185">Reference proteome</keyword>
<dbReference type="EMBL" id="CP046276">
    <property type="protein sequence ID" value="QGS51724.1"/>
    <property type="molecule type" value="Genomic_DNA"/>
</dbReference>
<dbReference type="AlphaFoldDB" id="A0A6I6CCL6"/>
<reference evidence="1 2" key="1">
    <citation type="submission" date="2019-11" db="EMBL/GenBank/DDBJ databases">
        <title>Complete genome sequence of Spiroplasma tabanidicola TAUS-1 (DSM 22603).</title>
        <authorList>
            <person name="Huang C.-T."/>
            <person name="Lin Y.-C."/>
            <person name="Kuo C.-H."/>
        </authorList>
    </citation>
    <scope>NUCLEOTIDE SEQUENCE [LARGE SCALE GENOMIC DNA]</scope>
    <source>
        <strain evidence="1 2">TAUS-1</strain>
    </source>
</reference>
<evidence type="ECO:0000313" key="2">
    <source>
        <dbReference type="Proteomes" id="UP000424468"/>
    </source>
</evidence>
<gene>
    <name evidence="1" type="ORF">STABA_v1c03610</name>
</gene>
<evidence type="ECO:0000313" key="1">
    <source>
        <dbReference type="EMBL" id="QGS51724.1"/>
    </source>
</evidence>
<dbReference type="OrthoDB" id="391330at2"/>
<dbReference type="Proteomes" id="UP000424468">
    <property type="component" value="Chromosome"/>
</dbReference>
<organism evidence="1 2">
    <name type="scientific">Spiroplasma tabanidicola</name>
    <dbReference type="NCBI Taxonomy" id="324079"/>
    <lineage>
        <taxon>Bacteria</taxon>
        <taxon>Bacillati</taxon>
        <taxon>Mycoplasmatota</taxon>
        <taxon>Mollicutes</taxon>
        <taxon>Entomoplasmatales</taxon>
        <taxon>Spiroplasmataceae</taxon>
        <taxon>Spiroplasma</taxon>
    </lineage>
</organism>
<sequence length="77" mass="9422">MKVFFTYVNKNKNIIHSMSKKGFKHNVPTESLNGWIKQKFFATYGDRFANKECFYNLFEKFSKDYNNLQYIKYNWNI</sequence>
<proteinExistence type="predicted"/>
<protein>
    <submittedName>
        <fullName evidence="1">Uncharacterized protein</fullName>
    </submittedName>
</protein>
<accession>A0A6I6CCL6</accession>
<name>A0A6I6CCL6_9MOLU</name>
<dbReference type="KEGG" id="stab:STABA_v1c03610"/>